<dbReference type="GO" id="GO:0008855">
    <property type="term" value="F:exodeoxyribonuclease VII activity"/>
    <property type="evidence" value="ECO:0007669"/>
    <property type="project" value="UniProtKB-UniRule"/>
</dbReference>
<reference evidence="7 8" key="1">
    <citation type="submission" date="2018-08" db="EMBL/GenBank/DDBJ databases">
        <title>Genomic Encyclopedia of Type Strains, Phase IV (KMG-IV): sequencing the most valuable type-strain genomes for metagenomic binning, comparative biology and taxonomic classification.</title>
        <authorList>
            <person name="Goeker M."/>
        </authorList>
    </citation>
    <scope>NUCLEOTIDE SEQUENCE [LARGE SCALE GENOMIC DNA]</scope>
    <source>
        <strain evidence="7 8">DSM 26022</strain>
    </source>
</reference>
<dbReference type="Proteomes" id="UP000256774">
    <property type="component" value="Unassembled WGS sequence"/>
</dbReference>
<organism evidence="7 8">
    <name type="scientific">Paraperlucidibaca baekdonensis</name>
    <dbReference type="NCBI Taxonomy" id="748120"/>
    <lineage>
        <taxon>Bacteria</taxon>
        <taxon>Pseudomonadati</taxon>
        <taxon>Pseudomonadota</taxon>
        <taxon>Gammaproteobacteria</taxon>
        <taxon>Moraxellales</taxon>
        <taxon>Moraxellaceae</taxon>
        <taxon>Paraperlucidibaca</taxon>
    </lineage>
</organism>
<comment type="similarity">
    <text evidence="1 6">Belongs to the XseB family.</text>
</comment>
<evidence type="ECO:0000256" key="4">
    <source>
        <dbReference type="ARBA" id="ARBA00022801"/>
    </source>
</evidence>
<dbReference type="InterPro" id="IPR037004">
    <property type="entry name" value="Exonuc_VII_ssu_sf"/>
</dbReference>
<gene>
    <name evidence="6" type="primary">xseB</name>
    <name evidence="7" type="ORF">DFR26_0085</name>
</gene>
<keyword evidence="3 6" id="KW-0540">Nuclease</keyword>
<dbReference type="PANTHER" id="PTHR34137:SF1">
    <property type="entry name" value="EXODEOXYRIBONUCLEASE 7 SMALL SUBUNIT"/>
    <property type="match status" value="1"/>
</dbReference>
<protein>
    <recommendedName>
        <fullName evidence="6">Exodeoxyribonuclease 7 small subunit</fullName>
        <ecNumber evidence="6">3.1.11.6</ecNumber>
    </recommendedName>
    <alternativeName>
        <fullName evidence="6">Exodeoxyribonuclease VII small subunit</fullName>
        <shortName evidence="6">Exonuclease VII small subunit</shortName>
    </alternativeName>
</protein>
<dbReference type="PANTHER" id="PTHR34137">
    <property type="entry name" value="EXODEOXYRIBONUCLEASE 7 SMALL SUBUNIT"/>
    <property type="match status" value="1"/>
</dbReference>
<dbReference type="AlphaFoldDB" id="A0A3E0H829"/>
<accession>A0A3E0H829</accession>
<dbReference type="PIRSF" id="PIRSF006488">
    <property type="entry name" value="Exonuc_VII_S"/>
    <property type="match status" value="1"/>
</dbReference>
<dbReference type="NCBIfam" id="TIGR01280">
    <property type="entry name" value="xseB"/>
    <property type="match status" value="1"/>
</dbReference>
<dbReference type="GO" id="GO:0005829">
    <property type="term" value="C:cytosol"/>
    <property type="evidence" value="ECO:0007669"/>
    <property type="project" value="TreeGrafter"/>
</dbReference>
<dbReference type="GO" id="GO:0009318">
    <property type="term" value="C:exodeoxyribonuclease VII complex"/>
    <property type="evidence" value="ECO:0007669"/>
    <property type="project" value="UniProtKB-UniRule"/>
</dbReference>
<dbReference type="GO" id="GO:0006308">
    <property type="term" value="P:DNA catabolic process"/>
    <property type="evidence" value="ECO:0007669"/>
    <property type="project" value="UniProtKB-UniRule"/>
</dbReference>
<name>A0A3E0H829_9GAMM</name>
<evidence type="ECO:0000256" key="3">
    <source>
        <dbReference type="ARBA" id="ARBA00022722"/>
    </source>
</evidence>
<dbReference type="EC" id="3.1.11.6" evidence="6"/>
<dbReference type="SUPFAM" id="SSF116842">
    <property type="entry name" value="XseB-like"/>
    <property type="match status" value="1"/>
</dbReference>
<evidence type="ECO:0000256" key="2">
    <source>
        <dbReference type="ARBA" id="ARBA00022490"/>
    </source>
</evidence>
<comment type="function">
    <text evidence="6">Bidirectionally degrades single-stranded DNA into large acid-insoluble oligonucleotides, which are then degraded further into small acid-soluble oligonucleotides.</text>
</comment>
<sequence>MTDAQTPIDFEHALAALESQVQRLESGDLPLEEALKAFEEGVTLTRQCQQSLDAAEQKVQLLLAKRDGSLDTQVFTARDES</sequence>
<dbReference type="EMBL" id="QUNR01000001">
    <property type="protein sequence ID" value="REH39891.1"/>
    <property type="molecule type" value="Genomic_DNA"/>
</dbReference>
<dbReference type="InterPro" id="IPR003761">
    <property type="entry name" value="Exonuc_VII_S"/>
</dbReference>
<comment type="caution">
    <text evidence="7">The sequence shown here is derived from an EMBL/GenBank/DDBJ whole genome shotgun (WGS) entry which is preliminary data.</text>
</comment>
<dbReference type="NCBIfam" id="NF002140">
    <property type="entry name" value="PRK00977.1-4"/>
    <property type="match status" value="1"/>
</dbReference>
<evidence type="ECO:0000256" key="5">
    <source>
        <dbReference type="ARBA" id="ARBA00022839"/>
    </source>
</evidence>
<comment type="subcellular location">
    <subcellularLocation>
        <location evidence="6">Cytoplasm</location>
    </subcellularLocation>
</comment>
<evidence type="ECO:0000313" key="8">
    <source>
        <dbReference type="Proteomes" id="UP000256774"/>
    </source>
</evidence>
<comment type="subunit">
    <text evidence="6">Heterooligomer composed of large and small subunits.</text>
</comment>
<dbReference type="Gene3D" id="1.10.287.1040">
    <property type="entry name" value="Exonuclease VII, small subunit"/>
    <property type="match status" value="1"/>
</dbReference>
<keyword evidence="4 6" id="KW-0378">Hydrolase</keyword>
<evidence type="ECO:0000256" key="1">
    <source>
        <dbReference type="ARBA" id="ARBA00009998"/>
    </source>
</evidence>
<keyword evidence="2 6" id="KW-0963">Cytoplasm</keyword>
<comment type="catalytic activity">
    <reaction evidence="6">
        <text>Exonucleolytic cleavage in either 5'- to 3'- or 3'- to 5'-direction to yield nucleoside 5'-phosphates.</text>
        <dbReference type="EC" id="3.1.11.6"/>
    </reaction>
</comment>
<dbReference type="RefSeq" id="WP_116206982.1">
    <property type="nucleotide sequence ID" value="NZ_QUNR01000001.1"/>
</dbReference>
<dbReference type="HAMAP" id="MF_00337">
    <property type="entry name" value="Exonuc_7_S"/>
    <property type="match status" value="1"/>
</dbReference>
<keyword evidence="8" id="KW-1185">Reference proteome</keyword>
<proteinExistence type="inferred from homology"/>
<dbReference type="Pfam" id="PF02609">
    <property type="entry name" value="Exonuc_VII_S"/>
    <property type="match status" value="1"/>
</dbReference>
<keyword evidence="5 6" id="KW-0269">Exonuclease</keyword>
<dbReference type="OrthoDB" id="9801128at2"/>
<evidence type="ECO:0000256" key="6">
    <source>
        <dbReference type="HAMAP-Rule" id="MF_00337"/>
    </source>
</evidence>
<evidence type="ECO:0000313" key="7">
    <source>
        <dbReference type="EMBL" id="REH39891.1"/>
    </source>
</evidence>